<feature type="compositionally biased region" description="Polar residues" evidence="1">
    <location>
        <begin position="125"/>
        <end position="153"/>
    </location>
</feature>
<sequence length="153" mass="17711">MSSKNFFLARNQFNNDPAHYTSIFAVMIVCFVCLFIVVTCYSMILYRIRKFHISNRSRRIFQQNLHRNQSSGISQKRPIIFQKGGRQQDAIVVEQIPPIRHSLKREFFSNTLSPKHLESPEKSQLKNSPSKRSVASGLSTLEEISSHEQNLLD</sequence>
<accession>A0A915I7S8</accession>
<evidence type="ECO:0000256" key="1">
    <source>
        <dbReference type="SAM" id="MobiDB-lite"/>
    </source>
</evidence>
<keyword evidence="2" id="KW-1133">Transmembrane helix</keyword>
<reference evidence="4" key="1">
    <citation type="submission" date="2022-11" db="UniProtKB">
        <authorList>
            <consortium name="WormBaseParasite"/>
        </authorList>
    </citation>
    <scope>IDENTIFICATION</scope>
</reference>
<name>A0A915I7S8_ROMCU</name>
<keyword evidence="2" id="KW-0812">Transmembrane</keyword>
<proteinExistence type="predicted"/>
<keyword evidence="2" id="KW-0472">Membrane</keyword>
<evidence type="ECO:0000313" key="3">
    <source>
        <dbReference type="Proteomes" id="UP000887565"/>
    </source>
</evidence>
<feature type="transmembrane region" description="Helical" evidence="2">
    <location>
        <begin position="20"/>
        <end position="46"/>
    </location>
</feature>
<keyword evidence="3" id="KW-1185">Reference proteome</keyword>
<organism evidence="3 4">
    <name type="scientific">Romanomermis culicivorax</name>
    <name type="common">Nematode worm</name>
    <dbReference type="NCBI Taxonomy" id="13658"/>
    <lineage>
        <taxon>Eukaryota</taxon>
        <taxon>Metazoa</taxon>
        <taxon>Ecdysozoa</taxon>
        <taxon>Nematoda</taxon>
        <taxon>Enoplea</taxon>
        <taxon>Dorylaimia</taxon>
        <taxon>Mermithida</taxon>
        <taxon>Mermithoidea</taxon>
        <taxon>Mermithidae</taxon>
        <taxon>Romanomermis</taxon>
    </lineage>
</organism>
<dbReference type="Proteomes" id="UP000887565">
    <property type="component" value="Unplaced"/>
</dbReference>
<feature type="compositionally biased region" description="Basic and acidic residues" evidence="1">
    <location>
        <begin position="115"/>
        <end position="124"/>
    </location>
</feature>
<dbReference type="WBParaSite" id="nRc.2.0.1.t09817-RA">
    <property type="protein sequence ID" value="nRc.2.0.1.t09817-RA"/>
    <property type="gene ID" value="nRc.2.0.1.g09817"/>
</dbReference>
<evidence type="ECO:0000256" key="2">
    <source>
        <dbReference type="SAM" id="Phobius"/>
    </source>
</evidence>
<dbReference type="Gene3D" id="1.20.1070.10">
    <property type="entry name" value="Rhodopsin 7-helix transmembrane proteins"/>
    <property type="match status" value="1"/>
</dbReference>
<dbReference type="AlphaFoldDB" id="A0A915I7S8"/>
<protein>
    <submittedName>
        <fullName evidence="4">Uncharacterized protein</fullName>
    </submittedName>
</protein>
<feature type="region of interest" description="Disordered" evidence="1">
    <location>
        <begin position="114"/>
        <end position="153"/>
    </location>
</feature>
<evidence type="ECO:0000313" key="4">
    <source>
        <dbReference type="WBParaSite" id="nRc.2.0.1.t09817-RA"/>
    </source>
</evidence>